<proteinExistence type="predicted"/>
<dbReference type="Proteomes" id="UP000499080">
    <property type="component" value="Unassembled WGS sequence"/>
</dbReference>
<reference evidence="2 3" key="1">
    <citation type="journal article" date="2019" name="Sci. Rep.">
        <title>Orb-weaving spider Araneus ventricosus genome elucidates the spidroin gene catalogue.</title>
        <authorList>
            <person name="Kono N."/>
            <person name="Nakamura H."/>
            <person name="Ohtoshi R."/>
            <person name="Moran D.A.P."/>
            <person name="Shinohara A."/>
            <person name="Yoshida Y."/>
            <person name="Fujiwara M."/>
            <person name="Mori M."/>
            <person name="Tomita M."/>
            <person name="Arakawa K."/>
        </authorList>
    </citation>
    <scope>NUCLEOTIDE SEQUENCE [LARGE SCALE GENOMIC DNA]</scope>
</reference>
<accession>A0A4Y2MU22</accession>
<comment type="caution">
    <text evidence="2">The sequence shown here is derived from an EMBL/GenBank/DDBJ whole genome shotgun (WGS) entry which is preliminary data.</text>
</comment>
<dbReference type="AlphaFoldDB" id="A0A4Y2MU22"/>
<dbReference type="EMBL" id="BGPR01007855">
    <property type="protein sequence ID" value="GBN30019.1"/>
    <property type="molecule type" value="Genomic_DNA"/>
</dbReference>
<feature type="compositionally biased region" description="Low complexity" evidence="1">
    <location>
        <begin position="246"/>
        <end position="256"/>
    </location>
</feature>
<keyword evidence="3" id="KW-1185">Reference proteome</keyword>
<evidence type="ECO:0000313" key="2">
    <source>
        <dbReference type="EMBL" id="GBN30019.1"/>
    </source>
</evidence>
<name>A0A4Y2MU22_ARAVE</name>
<feature type="region of interest" description="Disordered" evidence="1">
    <location>
        <begin position="237"/>
        <end position="258"/>
    </location>
</feature>
<gene>
    <name evidence="2" type="ORF">AVEN_67199_1</name>
</gene>
<evidence type="ECO:0000256" key="1">
    <source>
        <dbReference type="SAM" id="MobiDB-lite"/>
    </source>
</evidence>
<organism evidence="2 3">
    <name type="scientific">Araneus ventricosus</name>
    <name type="common">Orbweaver spider</name>
    <name type="synonym">Epeira ventricosa</name>
    <dbReference type="NCBI Taxonomy" id="182803"/>
    <lineage>
        <taxon>Eukaryota</taxon>
        <taxon>Metazoa</taxon>
        <taxon>Ecdysozoa</taxon>
        <taxon>Arthropoda</taxon>
        <taxon>Chelicerata</taxon>
        <taxon>Arachnida</taxon>
        <taxon>Araneae</taxon>
        <taxon>Araneomorphae</taxon>
        <taxon>Entelegynae</taxon>
        <taxon>Araneoidea</taxon>
        <taxon>Araneidae</taxon>
        <taxon>Araneus</taxon>
    </lineage>
</organism>
<sequence>MGKRKSDPFSGQRIDSTSSKGNNFVIHRISTSNETFHIVSPFLVEKGITSSVGEVKSAKKLRSGDLLVEMESPKQAKQIVKLNSLPTIPFTVNPHATLNSSKGVISGKITEELKSQGMTHVRRITIRRDGQLLNTKHLILTFDSAKLPEHIKTECMRLSVRTYIPNPLRCFKSQRFGHSKLLAAGHLPAPVVQKYDMKVLIALLQKSMLAEARKLIKSQTPTPGNSYVSAVKISTAPSTETNPDISADSSSRQSASTPRALPTIKNVKVLSFLSVAPLCEKASASPDLTDFKLVTKKKKLKKDSYKTNNTISTAEKISKFYTTSSREVTNPIPTQDIISSHQTALRPFETTKPTSVNTEFLPMAVLPPLEKRIL</sequence>
<protein>
    <submittedName>
        <fullName evidence="2">Uncharacterized protein</fullName>
    </submittedName>
</protein>
<evidence type="ECO:0000313" key="3">
    <source>
        <dbReference type="Proteomes" id="UP000499080"/>
    </source>
</evidence>